<evidence type="ECO:0000259" key="6">
    <source>
        <dbReference type="Pfam" id="PF02897"/>
    </source>
</evidence>
<dbReference type="InterPro" id="IPR029058">
    <property type="entry name" value="AB_hydrolase_fold"/>
</dbReference>
<keyword evidence="2" id="KW-0645">Protease</keyword>
<accession>A0ABP5SE85</accession>
<dbReference type="Proteomes" id="UP001501444">
    <property type="component" value="Unassembled WGS sequence"/>
</dbReference>
<dbReference type="InterPro" id="IPR001375">
    <property type="entry name" value="Peptidase_S9_cat"/>
</dbReference>
<keyword evidence="8" id="KW-1185">Reference proteome</keyword>
<organism evidence="7 8">
    <name type="scientific">Dactylosporangium salmoneum</name>
    <dbReference type="NCBI Taxonomy" id="53361"/>
    <lineage>
        <taxon>Bacteria</taxon>
        <taxon>Bacillati</taxon>
        <taxon>Actinomycetota</taxon>
        <taxon>Actinomycetes</taxon>
        <taxon>Micromonosporales</taxon>
        <taxon>Micromonosporaceae</taxon>
        <taxon>Dactylosporangium</taxon>
    </lineage>
</organism>
<feature type="domain" description="Peptidase S9 prolyl oligopeptidase catalytic" evidence="5">
    <location>
        <begin position="475"/>
        <end position="691"/>
    </location>
</feature>
<keyword evidence="4" id="KW-0720">Serine protease</keyword>
<dbReference type="SUPFAM" id="SSF53474">
    <property type="entry name" value="alpha/beta-Hydrolases"/>
    <property type="match status" value="1"/>
</dbReference>
<comment type="similarity">
    <text evidence="1">Belongs to the peptidase S9A family.</text>
</comment>
<dbReference type="Pfam" id="PF00326">
    <property type="entry name" value="Peptidase_S9"/>
    <property type="match status" value="1"/>
</dbReference>
<evidence type="ECO:0000256" key="2">
    <source>
        <dbReference type="ARBA" id="ARBA00022670"/>
    </source>
</evidence>
<sequence>MTSEQPPTAKRVPHERVHHGDTVVDEYFWLQDKEDPDTVPYLEAENAFTTAATAHLEPLRETLFGEIKSRTKETDLSVPTRKGGYWYYTRTEEGKQYGIHCRVPAADGRMAPPEIGDGAALPGEEVLLDGNELAGDSEFFALGTFDLSVDGQLLAYSTDFSGDERFTLRVKDLRTGEVRPDVIEDAFYGSAWSADGSTLFYVTVDEAWRPYRVWRHTLGTPASEDVIVHEEPDERFWVGVELTRSERFLLVDINSKLTSEVLVIPADAPDTPPRPIAPRRQGVEYSVEHHGHRFLILHNDGAEDFALSYTSVDNPGDWTTLIEHQPGTRLLQVDAFSGHLVVSLRRDGLTGVRVVPLHGAAPYDIAFPEPLYSVGPEANLEYDTTSFRLHYVSMVTPDSVYDCNLDSGELTLRKQKPVLGGFDPARYEQHREWAIADDGTRVPISIVARAGTPRDGSAPAVLYGYGSYESSMDPWFSIPRLSLLDRGVVFAIAHIRGGGEMGRRWYDEGKLLAKKHTFTDFIACAEHMVKAGWSAPERVVARGGSAGGLLMGAVANLAPASFGGIVAQVPFVDALNTILDPSLPLTVTEWEEWGNPLEDPEVYAYMKSYTPYENVAAVPYPPILAVTSLNDTRVLYHEPAKWVARLRVASPGSEVLLKTEMGAGHGGPSGRYDAWREEAFIAAWVLDKVGKA</sequence>
<reference evidence="8" key="1">
    <citation type="journal article" date="2019" name="Int. J. Syst. Evol. Microbiol.">
        <title>The Global Catalogue of Microorganisms (GCM) 10K type strain sequencing project: providing services to taxonomists for standard genome sequencing and annotation.</title>
        <authorList>
            <consortium name="The Broad Institute Genomics Platform"/>
            <consortium name="The Broad Institute Genome Sequencing Center for Infectious Disease"/>
            <person name="Wu L."/>
            <person name="Ma J."/>
        </authorList>
    </citation>
    <scope>NUCLEOTIDE SEQUENCE [LARGE SCALE GENOMIC DNA]</scope>
    <source>
        <strain evidence="8">JCM 3272</strain>
    </source>
</reference>
<evidence type="ECO:0000256" key="1">
    <source>
        <dbReference type="ARBA" id="ARBA00005228"/>
    </source>
</evidence>
<dbReference type="EMBL" id="BAAARV010000005">
    <property type="protein sequence ID" value="GAA2329308.1"/>
    <property type="molecule type" value="Genomic_DNA"/>
</dbReference>
<dbReference type="SUPFAM" id="SSF50993">
    <property type="entry name" value="Peptidase/esterase 'gauge' domain"/>
    <property type="match status" value="1"/>
</dbReference>
<dbReference type="RefSeq" id="WP_344610688.1">
    <property type="nucleotide sequence ID" value="NZ_BAAARV010000005.1"/>
</dbReference>
<dbReference type="InterPro" id="IPR023302">
    <property type="entry name" value="Pept_S9A_N"/>
</dbReference>
<evidence type="ECO:0000256" key="4">
    <source>
        <dbReference type="ARBA" id="ARBA00022825"/>
    </source>
</evidence>
<dbReference type="PANTHER" id="PTHR11757:SF19">
    <property type="entry name" value="PROLYL ENDOPEPTIDASE-LIKE"/>
    <property type="match status" value="1"/>
</dbReference>
<name>A0ABP5SE85_9ACTN</name>
<evidence type="ECO:0000256" key="3">
    <source>
        <dbReference type="ARBA" id="ARBA00022801"/>
    </source>
</evidence>
<evidence type="ECO:0000313" key="7">
    <source>
        <dbReference type="EMBL" id="GAA2329308.1"/>
    </source>
</evidence>
<evidence type="ECO:0000313" key="8">
    <source>
        <dbReference type="Proteomes" id="UP001501444"/>
    </source>
</evidence>
<gene>
    <name evidence="7" type="ORF">GCM10010170_006600</name>
</gene>
<dbReference type="PANTHER" id="PTHR11757">
    <property type="entry name" value="PROTEASE FAMILY S9A OLIGOPEPTIDASE"/>
    <property type="match status" value="1"/>
</dbReference>
<comment type="caution">
    <text evidence="7">The sequence shown here is derived from an EMBL/GenBank/DDBJ whole genome shotgun (WGS) entry which is preliminary data.</text>
</comment>
<dbReference type="Gene3D" id="3.40.50.1820">
    <property type="entry name" value="alpha/beta hydrolase"/>
    <property type="match status" value="1"/>
</dbReference>
<dbReference type="InterPro" id="IPR051543">
    <property type="entry name" value="Serine_Peptidase_S9A"/>
</dbReference>
<dbReference type="Gene3D" id="2.130.10.120">
    <property type="entry name" value="Prolyl oligopeptidase, N-terminal domain"/>
    <property type="match status" value="1"/>
</dbReference>
<feature type="domain" description="Peptidase S9A N-terminal" evidence="6">
    <location>
        <begin position="7"/>
        <end position="415"/>
    </location>
</feature>
<dbReference type="InterPro" id="IPR002470">
    <property type="entry name" value="Peptidase_S9A"/>
</dbReference>
<evidence type="ECO:0000259" key="5">
    <source>
        <dbReference type="Pfam" id="PF00326"/>
    </source>
</evidence>
<protein>
    <submittedName>
        <fullName evidence="7">S9 family peptidase</fullName>
    </submittedName>
</protein>
<keyword evidence="3" id="KW-0378">Hydrolase</keyword>
<dbReference type="Pfam" id="PF02897">
    <property type="entry name" value="Peptidase_S9_N"/>
    <property type="match status" value="1"/>
</dbReference>
<dbReference type="PRINTS" id="PR00862">
    <property type="entry name" value="PROLIGOPTASE"/>
</dbReference>
<proteinExistence type="inferred from homology"/>